<evidence type="ECO:0000313" key="5">
    <source>
        <dbReference type="EMBL" id="KAL3862946.1"/>
    </source>
</evidence>
<dbReference type="EMBL" id="JBJQND010000010">
    <property type="protein sequence ID" value="KAL3862947.1"/>
    <property type="molecule type" value="Genomic_DNA"/>
</dbReference>
<dbReference type="AlphaFoldDB" id="A0ABD3T3P1"/>
<accession>A0ABD3T3P1</accession>
<organism evidence="3 7">
    <name type="scientific">Sinanodonta woodiana</name>
    <name type="common">Chinese pond mussel</name>
    <name type="synonym">Anodonta woodiana</name>
    <dbReference type="NCBI Taxonomy" id="1069815"/>
    <lineage>
        <taxon>Eukaryota</taxon>
        <taxon>Metazoa</taxon>
        <taxon>Spiralia</taxon>
        <taxon>Lophotrochozoa</taxon>
        <taxon>Mollusca</taxon>
        <taxon>Bivalvia</taxon>
        <taxon>Autobranchia</taxon>
        <taxon>Heteroconchia</taxon>
        <taxon>Palaeoheterodonta</taxon>
        <taxon>Unionida</taxon>
        <taxon>Unionoidea</taxon>
        <taxon>Unionidae</taxon>
        <taxon>Unioninae</taxon>
        <taxon>Sinanodonta</taxon>
    </lineage>
</organism>
<dbReference type="Proteomes" id="UP001634394">
    <property type="component" value="Unassembled WGS sequence"/>
</dbReference>
<dbReference type="EMBL" id="JBJQND010000021">
    <property type="protein sequence ID" value="KAL3831200.1"/>
    <property type="molecule type" value="Genomic_DNA"/>
</dbReference>
<sequence length="275" mass="29867">MAGASSFEGSSTKRPSMASQAREGAARQWLARSFRLDPSSHRDATSSIFKAHARRICLRKPHANRTVRSSVAESRRRVLPTFSREVGRFSRVSSSVLGRIVSSRTPARSSRPGAAAGENPIEIASSVRPQQPKNRDVGLAAACRVIRVTSLRPSLRPERPSPRQADWGVPLLPGPLLWSACRYLDAVFAACCAFRCPIRRCVACHRALKGPAADVRGPNVAIGRNGGYRPLATWHGRTDGPIVLPFSLADATGSALQNGVWHLTVAYRVYQTSPI</sequence>
<keyword evidence="7" id="KW-1185">Reference proteome</keyword>
<evidence type="ECO:0000313" key="6">
    <source>
        <dbReference type="EMBL" id="KAL3862947.1"/>
    </source>
</evidence>
<dbReference type="EMBL" id="JBJQND010000021">
    <property type="protein sequence ID" value="KAL3831186.1"/>
    <property type="molecule type" value="Genomic_DNA"/>
</dbReference>
<evidence type="ECO:0000313" key="3">
    <source>
        <dbReference type="EMBL" id="KAL3831190.1"/>
    </source>
</evidence>
<evidence type="ECO:0000313" key="4">
    <source>
        <dbReference type="EMBL" id="KAL3831200.1"/>
    </source>
</evidence>
<feature type="region of interest" description="Disordered" evidence="1">
    <location>
        <begin position="102"/>
        <end position="131"/>
    </location>
</feature>
<evidence type="ECO:0000313" key="7">
    <source>
        <dbReference type="Proteomes" id="UP001634394"/>
    </source>
</evidence>
<dbReference type="EMBL" id="JBJQND010000021">
    <property type="protein sequence ID" value="KAL3831190.1"/>
    <property type="molecule type" value="Genomic_DNA"/>
</dbReference>
<evidence type="ECO:0000313" key="2">
    <source>
        <dbReference type="EMBL" id="KAL3831186.1"/>
    </source>
</evidence>
<protein>
    <submittedName>
        <fullName evidence="3">Uncharacterized protein</fullName>
    </submittedName>
</protein>
<feature type="compositionally biased region" description="Polar residues" evidence="1">
    <location>
        <begin position="7"/>
        <end position="19"/>
    </location>
</feature>
<name>A0ABD3T3P1_SINWO</name>
<dbReference type="EMBL" id="JBJQND010000010">
    <property type="protein sequence ID" value="KAL3862946.1"/>
    <property type="molecule type" value="Genomic_DNA"/>
</dbReference>
<proteinExistence type="predicted"/>
<feature type="region of interest" description="Disordered" evidence="1">
    <location>
        <begin position="1"/>
        <end position="24"/>
    </location>
</feature>
<evidence type="ECO:0000256" key="1">
    <source>
        <dbReference type="SAM" id="MobiDB-lite"/>
    </source>
</evidence>
<reference evidence="3 7" key="1">
    <citation type="submission" date="2024-11" db="EMBL/GenBank/DDBJ databases">
        <title>Chromosome-level genome assembly of the freshwater bivalve Anodonta woodiana.</title>
        <authorList>
            <person name="Chen X."/>
        </authorList>
    </citation>
    <scope>NUCLEOTIDE SEQUENCE [LARGE SCALE GENOMIC DNA]</scope>
    <source>
        <strain evidence="3">MN2024</strain>
        <tissue evidence="3">Gills</tissue>
    </source>
</reference>
<comment type="caution">
    <text evidence="3">The sequence shown here is derived from an EMBL/GenBank/DDBJ whole genome shotgun (WGS) entry which is preliminary data.</text>
</comment>
<gene>
    <name evidence="5" type="ORF">ACJMK2_004729</name>
    <name evidence="6" type="ORF">ACJMK2_004730</name>
    <name evidence="2" type="ORF">ACJMK2_044761</name>
    <name evidence="3" type="ORF">ACJMK2_044765</name>
    <name evidence="4" type="ORF">ACJMK2_044775</name>
</gene>